<organism evidence="1 2">
    <name type="scientific">Salvia divinorum</name>
    <name type="common">Maria pastora</name>
    <name type="synonym">Diviner's sage</name>
    <dbReference type="NCBI Taxonomy" id="28513"/>
    <lineage>
        <taxon>Eukaryota</taxon>
        <taxon>Viridiplantae</taxon>
        <taxon>Streptophyta</taxon>
        <taxon>Embryophyta</taxon>
        <taxon>Tracheophyta</taxon>
        <taxon>Spermatophyta</taxon>
        <taxon>Magnoliopsida</taxon>
        <taxon>eudicotyledons</taxon>
        <taxon>Gunneridae</taxon>
        <taxon>Pentapetalae</taxon>
        <taxon>asterids</taxon>
        <taxon>lamiids</taxon>
        <taxon>Lamiales</taxon>
        <taxon>Lamiaceae</taxon>
        <taxon>Nepetoideae</taxon>
        <taxon>Mentheae</taxon>
        <taxon>Salviinae</taxon>
        <taxon>Salvia</taxon>
        <taxon>Salvia subgen. Calosphace</taxon>
    </lineage>
</organism>
<proteinExistence type="predicted"/>
<reference evidence="1 2" key="1">
    <citation type="submission" date="2024-06" db="EMBL/GenBank/DDBJ databases">
        <title>A chromosome level genome sequence of Diviner's sage (Salvia divinorum).</title>
        <authorList>
            <person name="Ford S.A."/>
            <person name="Ro D.-K."/>
            <person name="Ness R.W."/>
            <person name="Phillips M.A."/>
        </authorList>
    </citation>
    <scope>NUCLEOTIDE SEQUENCE [LARGE SCALE GENOMIC DNA]</scope>
    <source>
        <strain evidence="1">SAF-2024a</strain>
        <tissue evidence="1">Leaf</tissue>
    </source>
</reference>
<keyword evidence="2" id="KW-1185">Reference proteome</keyword>
<accession>A0ABD1GMH4</accession>
<evidence type="ECO:0000313" key="1">
    <source>
        <dbReference type="EMBL" id="KAL1545335.1"/>
    </source>
</evidence>
<dbReference type="Proteomes" id="UP001567538">
    <property type="component" value="Unassembled WGS sequence"/>
</dbReference>
<sequence length="200" mass="21551">MSPGSVAVIAHPFVGIASSAWATALQPPVASIARVLPPLLSAIRSSRRRCQLSAASCSAAAIRRTACSQPSLHCLLAAASPSKDRQPRPPQDECKLMGGIGIGSIPLACERIGLVQFCSSTLTSLLCLREFVKQADTVTAKILIRLISRKELDRTDCGWILPGMKILDVPFYFREQIVNCVGDVFSFCRFIECVYGDGNV</sequence>
<gene>
    <name evidence="1" type="ORF">AAHA92_22075</name>
</gene>
<protein>
    <submittedName>
        <fullName evidence="1">Uncharacterized protein</fullName>
    </submittedName>
</protein>
<evidence type="ECO:0000313" key="2">
    <source>
        <dbReference type="Proteomes" id="UP001567538"/>
    </source>
</evidence>
<dbReference type="AlphaFoldDB" id="A0ABD1GMH4"/>
<name>A0ABD1GMH4_SALDI</name>
<dbReference type="EMBL" id="JBEAFC010000008">
    <property type="protein sequence ID" value="KAL1545335.1"/>
    <property type="molecule type" value="Genomic_DNA"/>
</dbReference>
<comment type="caution">
    <text evidence="1">The sequence shown here is derived from an EMBL/GenBank/DDBJ whole genome shotgun (WGS) entry which is preliminary data.</text>
</comment>